<accession>R4WW22</accession>
<dbReference type="EMBL" id="AP013058">
    <property type="protein sequence ID" value="BAN23161.1"/>
    <property type="molecule type" value="Genomic_DNA"/>
</dbReference>
<evidence type="ECO:0000313" key="2">
    <source>
        <dbReference type="Proteomes" id="UP000013966"/>
    </source>
</evidence>
<keyword evidence="2" id="KW-1185">Reference proteome</keyword>
<dbReference type="STRING" id="758793.BRPE64_ACDS14070"/>
<proteinExistence type="predicted"/>
<dbReference type="KEGG" id="buo:BRPE64_ACDS14070"/>
<name>R4WW22_9BURK</name>
<reference evidence="1 2" key="2">
    <citation type="journal article" date="2018" name="Int. J. Syst. Evol. Microbiol.">
        <title>Burkholderia insecticola sp. nov., a gut symbiotic bacterium of the bean bug Riptortus pedestris.</title>
        <authorList>
            <person name="Takeshita K."/>
            <person name="Tamaki H."/>
            <person name="Ohbayashi T."/>
            <person name="Meng X.-Y."/>
            <person name="Sone T."/>
            <person name="Mitani Y."/>
            <person name="Peeters C."/>
            <person name="Kikuchi Y."/>
            <person name="Vandamme P."/>
        </authorList>
    </citation>
    <scope>NUCLEOTIDE SEQUENCE [LARGE SCALE GENOMIC DNA]</scope>
    <source>
        <strain evidence="1">RPE64</strain>
    </source>
</reference>
<protein>
    <submittedName>
        <fullName evidence="1">Uncharacterized protein</fullName>
    </submittedName>
</protein>
<dbReference type="HOGENOM" id="CLU_3165521_0_0_4"/>
<evidence type="ECO:0000313" key="1">
    <source>
        <dbReference type="EMBL" id="BAN23161.1"/>
    </source>
</evidence>
<organism evidence="1 2">
    <name type="scientific">Caballeronia insecticola</name>
    <dbReference type="NCBI Taxonomy" id="758793"/>
    <lineage>
        <taxon>Bacteria</taxon>
        <taxon>Pseudomonadati</taxon>
        <taxon>Pseudomonadota</taxon>
        <taxon>Betaproteobacteria</taxon>
        <taxon>Burkholderiales</taxon>
        <taxon>Burkholderiaceae</taxon>
        <taxon>Caballeronia</taxon>
    </lineage>
</organism>
<dbReference type="PATRIC" id="fig|758793.3.peg.1410"/>
<sequence length="47" mass="5306">MVCARLRQTCGAQVRAVCLSRSSAFYRHAGRKLEVCCARLRTKALKH</sequence>
<reference evidence="1 2" key="1">
    <citation type="journal article" date="2013" name="Genome Announc.">
        <title>Complete Genome Sequence of Burkholderia sp. Strain RPE64, Bacterial Symbiont of the Bean Bug Riptortus pedestris.</title>
        <authorList>
            <person name="Shibata T.F."/>
            <person name="Maeda T."/>
            <person name="Nikoh N."/>
            <person name="Yamaguchi K."/>
            <person name="Oshima K."/>
            <person name="Hattori M."/>
            <person name="Nishiyama T."/>
            <person name="Hasebe M."/>
            <person name="Fukatsu T."/>
            <person name="Kikuchi Y."/>
            <person name="Shigenobu S."/>
        </authorList>
    </citation>
    <scope>NUCLEOTIDE SEQUENCE [LARGE SCALE GENOMIC DNA]</scope>
</reference>
<dbReference type="AlphaFoldDB" id="R4WW22"/>
<dbReference type="Proteomes" id="UP000013966">
    <property type="component" value="Chromosome 1"/>
</dbReference>
<gene>
    <name evidence="1" type="ORF">BRPE64_ACDS14070</name>
</gene>